<evidence type="ECO:0000313" key="3">
    <source>
        <dbReference type="Proteomes" id="UP000481288"/>
    </source>
</evidence>
<dbReference type="Proteomes" id="UP000481288">
    <property type="component" value="Unassembled WGS sequence"/>
</dbReference>
<proteinExistence type="predicted"/>
<dbReference type="OrthoDB" id="4158087at2759"/>
<organism evidence="2 3">
    <name type="scientific">Lachnellula cervina</name>
    <dbReference type="NCBI Taxonomy" id="1316786"/>
    <lineage>
        <taxon>Eukaryota</taxon>
        <taxon>Fungi</taxon>
        <taxon>Dikarya</taxon>
        <taxon>Ascomycota</taxon>
        <taxon>Pezizomycotina</taxon>
        <taxon>Leotiomycetes</taxon>
        <taxon>Helotiales</taxon>
        <taxon>Lachnaceae</taxon>
        <taxon>Lachnellula</taxon>
    </lineage>
</organism>
<evidence type="ECO:0000256" key="1">
    <source>
        <dbReference type="SAM" id="MobiDB-lite"/>
    </source>
</evidence>
<feature type="region of interest" description="Disordered" evidence="1">
    <location>
        <begin position="1"/>
        <end position="37"/>
    </location>
</feature>
<protein>
    <submittedName>
        <fullName evidence="2">Uncharacterized protein</fullName>
    </submittedName>
</protein>
<name>A0A7D8YGD3_9HELO</name>
<dbReference type="PANTHER" id="PTHR37540">
    <property type="entry name" value="TRANSCRIPTION FACTOR (ACR-2), PUTATIVE-RELATED-RELATED"/>
    <property type="match status" value="1"/>
</dbReference>
<keyword evidence="3" id="KW-1185">Reference proteome</keyword>
<comment type="caution">
    <text evidence="2">The sequence shown here is derived from an EMBL/GenBank/DDBJ whole genome shotgun (WGS) entry which is preliminary data.</text>
</comment>
<sequence>SNKNEDIEGMSNVQTALPARAAKPRSSAASEKVATTKGHKWNEFEAVEDVGGIRSSEADIDLENTQTAPALEFVTITGRPAGNRAEFSKQVRSQVMRDYLWKHKQGVVLKAVESIDHPEEASRYKGRFKLSTWSHKAKIKSKHTRQLRAERGEEGVAVEGTSQGHLSLPQLGITFGAGKLDPFNSFVVPLVSSSDRILQYYHTSYSMNSHAINPEGNFFGYASTDPAMLHSVLYLVALHRELKHGILGSRDGLHHGAEAFRIINERLQGNESFSDMTIAAVAMLANKENMNGNYDISKMHMRGLGKMIETRGGVQKLPGVFLRIVTW</sequence>
<feature type="non-terminal residue" evidence="2">
    <location>
        <position position="1"/>
    </location>
</feature>
<dbReference type="PANTHER" id="PTHR37540:SF5">
    <property type="entry name" value="TRANSCRIPTION FACTOR DOMAIN-CONTAINING PROTEIN"/>
    <property type="match status" value="1"/>
</dbReference>
<dbReference type="EMBL" id="QGMG01001622">
    <property type="protein sequence ID" value="TVY46211.1"/>
    <property type="molecule type" value="Genomic_DNA"/>
</dbReference>
<accession>A0A7D8YGD3</accession>
<reference evidence="2 3" key="1">
    <citation type="submission" date="2018-05" db="EMBL/GenBank/DDBJ databases">
        <title>Whole genome sequencing for identification of molecular markers to develop diagnostic detection tools for the regulated plant pathogen Lachnellula willkommii.</title>
        <authorList>
            <person name="Giroux E."/>
            <person name="Bilodeau G."/>
        </authorList>
    </citation>
    <scope>NUCLEOTIDE SEQUENCE [LARGE SCALE GENOMIC DNA]</scope>
    <source>
        <strain evidence="2 3">CBS 625.97</strain>
    </source>
</reference>
<gene>
    <name evidence="2" type="ORF">LCER1_G009186</name>
</gene>
<dbReference type="AlphaFoldDB" id="A0A7D8YGD3"/>
<evidence type="ECO:0000313" key="2">
    <source>
        <dbReference type="EMBL" id="TVY46211.1"/>
    </source>
</evidence>
<feature type="compositionally biased region" description="Low complexity" evidence="1">
    <location>
        <begin position="16"/>
        <end position="30"/>
    </location>
</feature>